<organism evidence="1 2">
    <name type="scientific">Methanospirillum stamsii</name>
    <dbReference type="NCBI Taxonomy" id="1277351"/>
    <lineage>
        <taxon>Archaea</taxon>
        <taxon>Methanobacteriati</taxon>
        <taxon>Methanobacteriota</taxon>
        <taxon>Stenosarchaea group</taxon>
        <taxon>Methanomicrobia</taxon>
        <taxon>Methanomicrobiales</taxon>
        <taxon>Methanospirillaceae</taxon>
        <taxon>Methanospirillum</taxon>
    </lineage>
</organism>
<evidence type="ECO:0000313" key="2">
    <source>
        <dbReference type="Proteomes" id="UP000245934"/>
    </source>
</evidence>
<accession>A0A2V2NBR0</accession>
<sequence>MDDELDGMYKEVTHRLIEDLSDPMVQETLSLMDKEHRNTVELFINEGALPDPISMEFVQSVKEAIAGLTRVVIFEEDLIKSLSGSGAPIPKEEFDKRFVQFMKDKTNGLDLKKIRVVLEKKSP</sequence>
<evidence type="ECO:0000313" key="1">
    <source>
        <dbReference type="EMBL" id="PWR75056.1"/>
    </source>
</evidence>
<comment type="caution">
    <text evidence="1">The sequence shown here is derived from an EMBL/GenBank/DDBJ whole genome shotgun (WGS) entry which is preliminary data.</text>
</comment>
<gene>
    <name evidence="1" type="ORF">DLD82_07520</name>
</gene>
<dbReference type="AlphaFoldDB" id="A0A2V2NBR0"/>
<evidence type="ECO:0008006" key="3">
    <source>
        <dbReference type="Google" id="ProtNLM"/>
    </source>
</evidence>
<keyword evidence="2" id="KW-1185">Reference proteome</keyword>
<proteinExistence type="predicted"/>
<dbReference type="Proteomes" id="UP000245934">
    <property type="component" value="Unassembled WGS sequence"/>
</dbReference>
<protein>
    <recommendedName>
        <fullName evidence="3">DUF2383 domain-containing protein</fullName>
    </recommendedName>
</protein>
<reference evidence="1 2" key="1">
    <citation type="submission" date="2018-05" db="EMBL/GenBank/DDBJ databases">
        <title>Draft genome of Methanospirillum stamsii Pt1.</title>
        <authorList>
            <person name="Dueholm M.S."/>
            <person name="Nielsen P.H."/>
            <person name="Bakmann L.F."/>
            <person name="Otzen D.E."/>
        </authorList>
    </citation>
    <scope>NUCLEOTIDE SEQUENCE [LARGE SCALE GENOMIC DNA]</scope>
    <source>
        <strain evidence="1 2">Pt1</strain>
    </source>
</reference>
<dbReference type="EMBL" id="QGMZ01000014">
    <property type="protein sequence ID" value="PWR75056.1"/>
    <property type="molecule type" value="Genomic_DNA"/>
</dbReference>
<name>A0A2V2NBR0_9EURY</name>